<comment type="caution">
    <text evidence="2">The sequence shown here is derived from an EMBL/GenBank/DDBJ whole genome shotgun (WGS) entry which is preliminary data.</text>
</comment>
<dbReference type="InterPro" id="IPR002645">
    <property type="entry name" value="STAS_dom"/>
</dbReference>
<dbReference type="EMBL" id="BAAAQD010000001">
    <property type="protein sequence ID" value="GAA1500936.1"/>
    <property type="molecule type" value="Genomic_DNA"/>
</dbReference>
<dbReference type="PROSITE" id="PS50801">
    <property type="entry name" value="STAS"/>
    <property type="match status" value="1"/>
</dbReference>
<feature type="domain" description="STAS" evidence="1">
    <location>
        <begin position="16"/>
        <end position="120"/>
    </location>
</feature>
<dbReference type="SUPFAM" id="SSF52091">
    <property type="entry name" value="SpoIIaa-like"/>
    <property type="match status" value="1"/>
</dbReference>
<gene>
    <name evidence="2" type="ORF">GCM10009827_008400</name>
</gene>
<accession>A0ABP4KH26</accession>
<sequence>MEPDRAQAVVTPVITPEALILRIVGDVDADTSWDVHAECWAAVASMPPPSLVIVDLLAVEFLSAAAVRLLLQFADACGAKGLRLCLIVTPGTLQLRILMLAGLHQRVPIFPAVNDAFGADGA</sequence>
<keyword evidence="3" id="KW-1185">Reference proteome</keyword>
<dbReference type="Gene3D" id="3.30.750.24">
    <property type="entry name" value="STAS domain"/>
    <property type="match status" value="1"/>
</dbReference>
<dbReference type="Pfam" id="PF01740">
    <property type="entry name" value="STAS"/>
    <property type="match status" value="1"/>
</dbReference>
<proteinExistence type="predicted"/>
<protein>
    <recommendedName>
        <fullName evidence="1">STAS domain-containing protein</fullName>
    </recommendedName>
</protein>
<evidence type="ECO:0000259" key="1">
    <source>
        <dbReference type="PROSITE" id="PS50801"/>
    </source>
</evidence>
<organism evidence="2 3">
    <name type="scientific">Dactylosporangium maewongense</name>
    <dbReference type="NCBI Taxonomy" id="634393"/>
    <lineage>
        <taxon>Bacteria</taxon>
        <taxon>Bacillati</taxon>
        <taxon>Actinomycetota</taxon>
        <taxon>Actinomycetes</taxon>
        <taxon>Micromonosporales</taxon>
        <taxon>Micromonosporaceae</taxon>
        <taxon>Dactylosporangium</taxon>
    </lineage>
</organism>
<dbReference type="Proteomes" id="UP001501470">
    <property type="component" value="Unassembled WGS sequence"/>
</dbReference>
<dbReference type="RefSeq" id="WP_344499636.1">
    <property type="nucleotide sequence ID" value="NZ_BAAAQD010000001.1"/>
</dbReference>
<dbReference type="CDD" id="cd07043">
    <property type="entry name" value="STAS_anti-anti-sigma_factors"/>
    <property type="match status" value="1"/>
</dbReference>
<reference evidence="3" key="1">
    <citation type="journal article" date="2019" name="Int. J. Syst. Evol. Microbiol.">
        <title>The Global Catalogue of Microorganisms (GCM) 10K type strain sequencing project: providing services to taxonomists for standard genome sequencing and annotation.</title>
        <authorList>
            <consortium name="The Broad Institute Genomics Platform"/>
            <consortium name="The Broad Institute Genome Sequencing Center for Infectious Disease"/>
            <person name="Wu L."/>
            <person name="Ma J."/>
        </authorList>
    </citation>
    <scope>NUCLEOTIDE SEQUENCE [LARGE SCALE GENOMIC DNA]</scope>
    <source>
        <strain evidence="3">JCM 15933</strain>
    </source>
</reference>
<dbReference type="InterPro" id="IPR036513">
    <property type="entry name" value="STAS_dom_sf"/>
</dbReference>
<evidence type="ECO:0000313" key="3">
    <source>
        <dbReference type="Proteomes" id="UP001501470"/>
    </source>
</evidence>
<name>A0ABP4KH26_9ACTN</name>
<evidence type="ECO:0000313" key="2">
    <source>
        <dbReference type="EMBL" id="GAA1500936.1"/>
    </source>
</evidence>